<proteinExistence type="predicted"/>
<organism evidence="2 3">
    <name type="scientific">Panagrolaimus davidi</name>
    <dbReference type="NCBI Taxonomy" id="227884"/>
    <lineage>
        <taxon>Eukaryota</taxon>
        <taxon>Metazoa</taxon>
        <taxon>Ecdysozoa</taxon>
        <taxon>Nematoda</taxon>
        <taxon>Chromadorea</taxon>
        <taxon>Rhabditida</taxon>
        <taxon>Tylenchina</taxon>
        <taxon>Panagrolaimomorpha</taxon>
        <taxon>Panagrolaimoidea</taxon>
        <taxon>Panagrolaimidae</taxon>
        <taxon>Panagrolaimus</taxon>
    </lineage>
</organism>
<dbReference type="AlphaFoldDB" id="A0A914PEX2"/>
<keyword evidence="2" id="KW-1185">Reference proteome</keyword>
<dbReference type="Proteomes" id="UP000887578">
    <property type="component" value="Unplaced"/>
</dbReference>
<evidence type="ECO:0000313" key="3">
    <source>
        <dbReference type="WBParaSite" id="PDA_v2.g16778.t1"/>
    </source>
</evidence>
<evidence type="ECO:0000256" key="1">
    <source>
        <dbReference type="SAM" id="Phobius"/>
    </source>
</evidence>
<keyword evidence="1" id="KW-1133">Transmembrane helix</keyword>
<feature type="transmembrane region" description="Helical" evidence="1">
    <location>
        <begin position="86"/>
        <end position="107"/>
    </location>
</feature>
<feature type="transmembrane region" description="Helical" evidence="1">
    <location>
        <begin position="57"/>
        <end position="74"/>
    </location>
</feature>
<reference evidence="3" key="1">
    <citation type="submission" date="2022-11" db="UniProtKB">
        <authorList>
            <consortium name="WormBaseParasite"/>
        </authorList>
    </citation>
    <scope>IDENTIFICATION</scope>
</reference>
<dbReference type="WBParaSite" id="PDA_v2.g16778.t1">
    <property type="protein sequence ID" value="PDA_v2.g16778.t1"/>
    <property type="gene ID" value="PDA_v2.g16778"/>
</dbReference>
<feature type="transmembrane region" description="Helical" evidence="1">
    <location>
        <begin position="142"/>
        <end position="164"/>
    </location>
</feature>
<keyword evidence="1" id="KW-0472">Membrane</keyword>
<sequence length="189" mass="21145">MDPYFDRLATKYRCCCGCMHVETGTKIICGVALIMYVLSGLSYWIQGPTTMWGNGELVRIVIGGLVVAGPLMGIKKTVPAYFIPYLVFSLVSIIGFLVQIPLMIMALNSGSHIGKSLREMIQHMYNDKLVTDAEIDKAVWEILVHCVITSLYSIWFFSVVANCYRYIDDKKKAGYNEVSLPQPNAAPIY</sequence>
<dbReference type="PANTHER" id="PTHR34851">
    <property type="entry name" value="PROTEIN CBG05235-RELATED"/>
    <property type="match status" value="1"/>
</dbReference>
<dbReference type="PANTHER" id="PTHR34851:SF5">
    <property type="entry name" value="MARVEL DOMAIN-CONTAINING PROTEIN"/>
    <property type="match status" value="1"/>
</dbReference>
<accession>A0A914PEX2</accession>
<name>A0A914PEX2_9BILA</name>
<protein>
    <submittedName>
        <fullName evidence="3">Uncharacterized protein</fullName>
    </submittedName>
</protein>
<keyword evidence="1" id="KW-0812">Transmembrane</keyword>
<evidence type="ECO:0000313" key="2">
    <source>
        <dbReference type="Proteomes" id="UP000887578"/>
    </source>
</evidence>
<feature type="transmembrane region" description="Helical" evidence="1">
    <location>
        <begin position="27"/>
        <end position="45"/>
    </location>
</feature>